<evidence type="ECO:0000313" key="7">
    <source>
        <dbReference type="EMBL" id="PEN15596.1"/>
    </source>
</evidence>
<feature type="transmembrane region" description="Helical" evidence="6">
    <location>
        <begin position="169"/>
        <end position="189"/>
    </location>
</feature>
<evidence type="ECO:0000256" key="4">
    <source>
        <dbReference type="ARBA" id="ARBA00022989"/>
    </source>
</evidence>
<sequence>MLKIAKYSKHEAIFLSSIVISTLGDSMIPIAFALSAVELENSGYGFTAVLLSLWGARLFGSVLYRRYGNIFPLIRTMIYADVIRFLAQFILGIWVIAGYNSILSLCISSCIYGFGTSFFVPSRYTLTPALVAEDILTSFNAFSNFFTDAFGILAPAVSTFIYIVYGFPVILFIDSATFMVGIFLLIFLMKAAGQNGSTSVNDHESSFGASSLAKVSFPRWIVAGIAAWSLISLTLGFSGAEGPHQMISRLNEESWAAVATSLALGSITGSASTLMGVWKKVSWRYLAMATAVLLGLQVYLYGYGTQIIVIFMCTFAASLTLSAAAVSWDVKVQTSLEQDELQSFANIDSIVSSVAVPLGMLLYGIGGIWNISHILILLISILVTLSGSLFLVTKRT</sequence>
<accession>A0A2A8D3S4</accession>
<name>A0A2A8D3S4_9MICC</name>
<dbReference type="InterPro" id="IPR036259">
    <property type="entry name" value="MFS_trans_sf"/>
</dbReference>
<evidence type="ECO:0000256" key="1">
    <source>
        <dbReference type="ARBA" id="ARBA00004651"/>
    </source>
</evidence>
<evidence type="ECO:0000256" key="2">
    <source>
        <dbReference type="ARBA" id="ARBA00022475"/>
    </source>
</evidence>
<feature type="transmembrane region" description="Helical" evidence="6">
    <location>
        <begin position="255"/>
        <end position="278"/>
    </location>
</feature>
<keyword evidence="3 6" id="KW-0812">Transmembrane</keyword>
<dbReference type="GO" id="GO:0005886">
    <property type="term" value="C:plasma membrane"/>
    <property type="evidence" value="ECO:0007669"/>
    <property type="project" value="UniProtKB-SubCell"/>
</dbReference>
<comment type="subcellular location">
    <subcellularLocation>
        <location evidence="1">Cell membrane</location>
        <topology evidence="1">Multi-pass membrane protein</topology>
    </subcellularLocation>
</comment>
<evidence type="ECO:0008006" key="9">
    <source>
        <dbReference type="Google" id="ProtNLM"/>
    </source>
</evidence>
<feature type="transmembrane region" description="Helical" evidence="6">
    <location>
        <begin position="371"/>
        <end position="392"/>
    </location>
</feature>
<comment type="caution">
    <text evidence="7">The sequence shown here is derived from an EMBL/GenBank/DDBJ whole genome shotgun (WGS) entry which is preliminary data.</text>
</comment>
<feature type="transmembrane region" description="Helical" evidence="6">
    <location>
        <begin position="12"/>
        <end position="37"/>
    </location>
</feature>
<evidence type="ECO:0000256" key="5">
    <source>
        <dbReference type="ARBA" id="ARBA00023136"/>
    </source>
</evidence>
<dbReference type="AlphaFoldDB" id="A0A2A8D3S4"/>
<feature type="transmembrane region" description="Helical" evidence="6">
    <location>
        <begin position="76"/>
        <end position="96"/>
    </location>
</feature>
<feature type="transmembrane region" description="Helical" evidence="6">
    <location>
        <begin position="141"/>
        <end position="163"/>
    </location>
</feature>
<evidence type="ECO:0000256" key="6">
    <source>
        <dbReference type="SAM" id="Phobius"/>
    </source>
</evidence>
<keyword evidence="8" id="KW-1185">Reference proteome</keyword>
<reference evidence="7" key="1">
    <citation type="submission" date="2017-10" db="EMBL/GenBank/DDBJ databases">
        <title>Kefir isolates.</title>
        <authorList>
            <person name="Kim Y."/>
            <person name="Blasche S."/>
        </authorList>
    </citation>
    <scope>NUCLEOTIDE SEQUENCE [LARGE SCALE GENOMIC DNA]</scope>
    <source>
        <strain evidence="7">OG2-2</strain>
    </source>
</reference>
<dbReference type="PANTHER" id="PTHR23513:SF6">
    <property type="entry name" value="MAJOR FACILITATOR SUPERFAMILY ASSOCIATED DOMAIN-CONTAINING PROTEIN"/>
    <property type="match status" value="1"/>
</dbReference>
<dbReference type="EMBL" id="PDEV01000005">
    <property type="protein sequence ID" value="PEN15596.1"/>
    <property type="molecule type" value="Genomic_DNA"/>
</dbReference>
<evidence type="ECO:0000313" key="8">
    <source>
        <dbReference type="Proteomes" id="UP000219947"/>
    </source>
</evidence>
<proteinExistence type="predicted"/>
<keyword evidence="5 6" id="KW-0472">Membrane</keyword>
<keyword evidence="2" id="KW-1003">Cell membrane</keyword>
<dbReference type="SUPFAM" id="SSF103473">
    <property type="entry name" value="MFS general substrate transporter"/>
    <property type="match status" value="1"/>
</dbReference>
<feature type="transmembrane region" description="Helical" evidence="6">
    <location>
        <begin position="220"/>
        <end position="240"/>
    </location>
</feature>
<evidence type="ECO:0000256" key="3">
    <source>
        <dbReference type="ARBA" id="ARBA00022692"/>
    </source>
</evidence>
<dbReference type="Gene3D" id="1.20.1250.20">
    <property type="entry name" value="MFS general substrate transporter like domains"/>
    <property type="match status" value="1"/>
</dbReference>
<feature type="transmembrane region" description="Helical" evidence="6">
    <location>
        <begin position="285"/>
        <end position="301"/>
    </location>
</feature>
<gene>
    <name evidence="7" type="ORF">CRM92_09960</name>
</gene>
<feature type="transmembrane region" description="Helical" evidence="6">
    <location>
        <begin position="307"/>
        <end position="326"/>
    </location>
</feature>
<dbReference type="PANTHER" id="PTHR23513">
    <property type="entry name" value="INTEGRAL MEMBRANE EFFLUX PROTEIN-RELATED"/>
    <property type="match status" value="1"/>
</dbReference>
<organism evidence="7 8">
    <name type="scientific">Rothia dentocariosa</name>
    <dbReference type="NCBI Taxonomy" id="2047"/>
    <lineage>
        <taxon>Bacteria</taxon>
        <taxon>Bacillati</taxon>
        <taxon>Actinomycetota</taxon>
        <taxon>Actinomycetes</taxon>
        <taxon>Micrococcales</taxon>
        <taxon>Micrococcaceae</taxon>
        <taxon>Rothia</taxon>
    </lineage>
</organism>
<feature type="transmembrane region" description="Helical" evidence="6">
    <location>
        <begin position="347"/>
        <end position="365"/>
    </location>
</feature>
<protein>
    <recommendedName>
        <fullName evidence="9">MFS transporter</fullName>
    </recommendedName>
</protein>
<keyword evidence="4 6" id="KW-1133">Transmembrane helix</keyword>
<dbReference type="Proteomes" id="UP000219947">
    <property type="component" value="Unassembled WGS sequence"/>
</dbReference>
<feature type="transmembrane region" description="Helical" evidence="6">
    <location>
        <begin position="43"/>
        <end position="64"/>
    </location>
</feature>